<keyword evidence="11" id="KW-1185">Reference proteome</keyword>
<dbReference type="Proteomes" id="UP000649289">
    <property type="component" value="Unassembled WGS sequence"/>
</dbReference>
<dbReference type="HAMAP" id="MF_00259">
    <property type="entry name" value="GcvT"/>
    <property type="match status" value="1"/>
</dbReference>
<evidence type="ECO:0000256" key="5">
    <source>
        <dbReference type="ARBA" id="ARBA00031395"/>
    </source>
</evidence>
<feature type="domain" description="GCVT N-terminal" evidence="8">
    <location>
        <begin position="10"/>
        <end position="268"/>
    </location>
</feature>
<dbReference type="InterPro" id="IPR006222">
    <property type="entry name" value="GCVT_N"/>
</dbReference>
<evidence type="ECO:0000259" key="9">
    <source>
        <dbReference type="Pfam" id="PF08669"/>
    </source>
</evidence>
<dbReference type="Gene3D" id="3.30.1360.120">
    <property type="entry name" value="Probable tRNA modification gtpase trme, domain 1"/>
    <property type="match status" value="1"/>
</dbReference>
<dbReference type="Pfam" id="PF01571">
    <property type="entry name" value="GCV_T"/>
    <property type="match status" value="1"/>
</dbReference>
<proteinExistence type="inferred from homology"/>
<dbReference type="PANTHER" id="PTHR43757">
    <property type="entry name" value="AMINOMETHYLTRANSFERASE"/>
    <property type="match status" value="1"/>
</dbReference>
<dbReference type="NCBIfam" id="TIGR00528">
    <property type="entry name" value="gcvT"/>
    <property type="match status" value="1"/>
</dbReference>
<evidence type="ECO:0000256" key="7">
    <source>
        <dbReference type="HAMAP-Rule" id="MF_00259"/>
    </source>
</evidence>
<evidence type="ECO:0000256" key="4">
    <source>
        <dbReference type="ARBA" id="ARBA00022679"/>
    </source>
</evidence>
<dbReference type="PIRSF" id="PIRSF006487">
    <property type="entry name" value="GcvT"/>
    <property type="match status" value="1"/>
</dbReference>
<evidence type="ECO:0000256" key="3">
    <source>
        <dbReference type="ARBA" id="ARBA00022576"/>
    </source>
</evidence>
<reference evidence="10 11" key="1">
    <citation type="submission" date="2020-09" db="EMBL/GenBank/DDBJ databases">
        <title>novel species in genus Nocardioides.</title>
        <authorList>
            <person name="Zhang G."/>
        </authorList>
    </citation>
    <scope>NUCLEOTIDE SEQUENCE [LARGE SCALE GENOMIC DNA]</scope>
    <source>
        <strain evidence="10 11">19197</strain>
    </source>
</reference>
<dbReference type="RefSeq" id="WP_191199042.1">
    <property type="nucleotide sequence ID" value="NZ_BAAAPA010000004.1"/>
</dbReference>
<name>A0ABR8MKX4_9ACTN</name>
<organism evidence="10 11">
    <name type="scientific">Nocardioides hwasunensis</name>
    <dbReference type="NCBI Taxonomy" id="397258"/>
    <lineage>
        <taxon>Bacteria</taxon>
        <taxon>Bacillati</taxon>
        <taxon>Actinomycetota</taxon>
        <taxon>Actinomycetes</taxon>
        <taxon>Propionibacteriales</taxon>
        <taxon>Nocardioidaceae</taxon>
        <taxon>Nocardioides</taxon>
    </lineage>
</organism>
<keyword evidence="4 7" id="KW-0808">Transferase</keyword>
<dbReference type="Pfam" id="PF08669">
    <property type="entry name" value="GCV_T_C"/>
    <property type="match status" value="1"/>
</dbReference>
<dbReference type="EMBL" id="JACXYY010000003">
    <property type="protein sequence ID" value="MBD3914734.1"/>
    <property type="molecule type" value="Genomic_DNA"/>
</dbReference>
<comment type="function">
    <text evidence="7">The glycine cleavage system catalyzes the degradation of glycine.</text>
</comment>
<accession>A0ABR8MKX4</accession>
<gene>
    <name evidence="7 10" type="primary">gcvT</name>
    <name evidence="10" type="ORF">IEZ25_08925</name>
</gene>
<dbReference type="InterPro" id="IPR028896">
    <property type="entry name" value="GcvT/YgfZ/DmdA"/>
</dbReference>
<dbReference type="InterPro" id="IPR013977">
    <property type="entry name" value="GcvT_C"/>
</dbReference>
<sequence length="371" mass="39601">MAGSLKQSPLHDRHEALGAKLAEFGGWSMPLEYPTGVVKEHTAVRESVGVFDVSHLGKAMVSGPGAADFVNATLSNDLAKIVPGKAQYTLCLDESGGIVDDLIAYWHDDEHVLLVPNAANTAEVVRRLRAVAPEGIKILDRHDDYAVLAVQGTRSDEVLEKVGLPAGHDYMSFVEAPFGQDDDEVGVVVCRTGYTGERGYELIVANSAAGALWDALLAAGEEFDLAPCGLGARDTLRTEMGYPLHGQDIGLDTNPVEAGLSWAVGWKKDAFLGRDAVLKVREDGPTRRLRGLIAVGRGIPRPGMGVTLTHDVPLADITSGTFSPTLRKGIGLALIPVMVAEDAEVGVDVRGRREIFQLVKPPFVDPSVKEA</sequence>
<dbReference type="SUPFAM" id="SSF103025">
    <property type="entry name" value="Folate-binding domain"/>
    <property type="match status" value="1"/>
</dbReference>
<evidence type="ECO:0000256" key="1">
    <source>
        <dbReference type="ARBA" id="ARBA00008609"/>
    </source>
</evidence>
<evidence type="ECO:0000256" key="6">
    <source>
        <dbReference type="ARBA" id="ARBA00047665"/>
    </source>
</evidence>
<dbReference type="EC" id="2.1.2.10" evidence="2 7"/>
<keyword evidence="3 7" id="KW-0032">Aminotransferase</keyword>
<dbReference type="SUPFAM" id="SSF101790">
    <property type="entry name" value="Aminomethyltransferase beta-barrel domain"/>
    <property type="match status" value="1"/>
</dbReference>
<evidence type="ECO:0000313" key="11">
    <source>
        <dbReference type="Proteomes" id="UP000649289"/>
    </source>
</evidence>
<comment type="caution">
    <text evidence="10">The sequence shown here is derived from an EMBL/GenBank/DDBJ whole genome shotgun (WGS) entry which is preliminary data.</text>
</comment>
<evidence type="ECO:0000259" key="8">
    <source>
        <dbReference type="Pfam" id="PF01571"/>
    </source>
</evidence>
<comment type="catalytic activity">
    <reaction evidence="6 7">
        <text>N(6)-[(R)-S(8)-aminomethyldihydrolipoyl]-L-lysyl-[protein] + (6S)-5,6,7,8-tetrahydrofolate = N(6)-[(R)-dihydrolipoyl]-L-lysyl-[protein] + (6R)-5,10-methylene-5,6,7,8-tetrahydrofolate + NH4(+)</text>
        <dbReference type="Rhea" id="RHEA:16945"/>
        <dbReference type="Rhea" id="RHEA-COMP:10475"/>
        <dbReference type="Rhea" id="RHEA-COMP:10492"/>
        <dbReference type="ChEBI" id="CHEBI:15636"/>
        <dbReference type="ChEBI" id="CHEBI:28938"/>
        <dbReference type="ChEBI" id="CHEBI:57453"/>
        <dbReference type="ChEBI" id="CHEBI:83100"/>
        <dbReference type="ChEBI" id="CHEBI:83143"/>
        <dbReference type="EC" id="2.1.2.10"/>
    </reaction>
</comment>
<dbReference type="InterPro" id="IPR027266">
    <property type="entry name" value="TrmE/GcvT-like"/>
</dbReference>
<dbReference type="GO" id="GO:0004047">
    <property type="term" value="F:aminomethyltransferase activity"/>
    <property type="evidence" value="ECO:0007669"/>
    <property type="project" value="UniProtKB-EC"/>
</dbReference>
<protein>
    <recommendedName>
        <fullName evidence="2 7">Aminomethyltransferase</fullName>
        <ecNumber evidence="2 7">2.1.2.10</ecNumber>
    </recommendedName>
    <alternativeName>
        <fullName evidence="5 7">Glycine cleavage system T protein</fullName>
    </alternativeName>
</protein>
<evidence type="ECO:0000256" key="2">
    <source>
        <dbReference type="ARBA" id="ARBA00012616"/>
    </source>
</evidence>
<dbReference type="InterPro" id="IPR029043">
    <property type="entry name" value="GcvT/YgfZ_C"/>
</dbReference>
<dbReference type="InterPro" id="IPR006223">
    <property type="entry name" value="GcvT"/>
</dbReference>
<dbReference type="PANTHER" id="PTHR43757:SF2">
    <property type="entry name" value="AMINOMETHYLTRANSFERASE, MITOCHONDRIAL"/>
    <property type="match status" value="1"/>
</dbReference>
<feature type="domain" description="Aminomethyltransferase C-terminal" evidence="9">
    <location>
        <begin position="287"/>
        <end position="365"/>
    </location>
</feature>
<comment type="subunit">
    <text evidence="7">The glycine cleavage system is composed of four proteins: P, T, L and H.</text>
</comment>
<evidence type="ECO:0000313" key="10">
    <source>
        <dbReference type="EMBL" id="MBD3914734.1"/>
    </source>
</evidence>
<dbReference type="NCBIfam" id="NF001567">
    <property type="entry name" value="PRK00389.1"/>
    <property type="match status" value="1"/>
</dbReference>
<comment type="similarity">
    <text evidence="1 7">Belongs to the GcvT family.</text>
</comment>
<dbReference type="InterPro" id="IPR022903">
    <property type="entry name" value="GcvT_bac"/>
</dbReference>